<feature type="chain" id="PRO_5019870551" evidence="1">
    <location>
        <begin position="20"/>
        <end position="173"/>
    </location>
</feature>
<dbReference type="InterPro" id="IPR000259">
    <property type="entry name" value="Adhesion_dom_fimbrial"/>
</dbReference>
<name>A0A482PRZ6_CITRO</name>
<dbReference type="SUPFAM" id="SSF49401">
    <property type="entry name" value="Bacterial adhesins"/>
    <property type="match status" value="1"/>
</dbReference>
<reference evidence="3" key="1">
    <citation type="submission" date="2019-03" db="EMBL/GenBank/DDBJ databases">
        <title>Complete genome sequence of enteropathogenic Citrobacter rodentium strain DBS100.</title>
        <authorList>
            <person name="Popov G."/>
            <person name="Fiebig A."/>
            <person name="Shideler S."/>
            <person name="Coombes B."/>
            <person name="Savchenko A."/>
        </authorList>
    </citation>
    <scope>NUCLEOTIDE SEQUENCE</scope>
    <source>
        <strain evidence="3">DBS100</strain>
    </source>
</reference>
<dbReference type="EMBL" id="CP038008">
    <property type="protein sequence ID" value="QBY30420.1"/>
    <property type="molecule type" value="Genomic_DNA"/>
</dbReference>
<accession>A0A482PRZ6</accession>
<feature type="domain" description="Fimbrial-type adhesion" evidence="2">
    <location>
        <begin position="30"/>
        <end position="173"/>
    </location>
</feature>
<dbReference type="OMA" id="MALNTCA"/>
<dbReference type="PANTHER" id="PTHR33420:SF5">
    <property type="entry name" value="FIMBRIAL SUBUNIT"/>
    <property type="match status" value="1"/>
</dbReference>
<feature type="signal peptide" evidence="1">
    <location>
        <begin position="1"/>
        <end position="19"/>
    </location>
</feature>
<dbReference type="InterPro" id="IPR036937">
    <property type="entry name" value="Adhesion_dom_fimbrial_sf"/>
</dbReference>
<dbReference type="InterPro" id="IPR050263">
    <property type="entry name" value="Bact_Fimbrial_Adh_Pro"/>
</dbReference>
<evidence type="ECO:0000259" key="2">
    <source>
        <dbReference type="Pfam" id="PF00419"/>
    </source>
</evidence>
<dbReference type="Gene3D" id="2.60.40.1090">
    <property type="entry name" value="Fimbrial-type adhesion domain"/>
    <property type="match status" value="1"/>
</dbReference>
<keyword evidence="1" id="KW-0732">Signal</keyword>
<dbReference type="GO" id="GO:0043709">
    <property type="term" value="P:cell adhesion involved in single-species biofilm formation"/>
    <property type="evidence" value="ECO:0007669"/>
    <property type="project" value="TreeGrafter"/>
</dbReference>
<gene>
    <name evidence="3" type="ORF">E2R62_17370</name>
</gene>
<dbReference type="Pfam" id="PF00419">
    <property type="entry name" value="Fimbrial"/>
    <property type="match status" value="1"/>
</dbReference>
<dbReference type="InterPro" id="IPR008966">
    <property type="entry name" value="Adhesion_dom_sf"/>
</dbReference>
<dbReference type="GO" id="GO:0009289">
    <property type="term" value="C:pilus"/>
    <property type="evidence" value="ECO:0007669"/>
    <property type="project" value="InterPro"/>
</dbReference>
<dbReference type="AlphaFoldDB" id="A0A482PRZ6"/>
<sequence length="173" mass="18670">MYRWLIFLLIFFSLHNASASKSVQRRVAINAELALNTCTLSLSPANLNFQKISLNQFENNATTPQTVDLNISCSWPATGISIKFAPAAGISASNASLMKTGLTGVGLALSWKNSASTDFTSQDFNKSFTPTLTALNNNSETLGQFQLLPQKIPSETIQAGNISTSLTVEVTYD</sequence>
<proteinExistence type="predicted"/>
<evidence type="ECO:0000256" key="1">
    <source>
        <dbReference type="SAM" id="SignalP"/>
    </source>
</evidence>
<evidence type="ECO:0000313" key="3">
    <source>
        <dbReference type="EMBL" id="QBY30420.1"/>
    </source>
</evidence>
<protein>
    <submittedName>
        <fullName evidence="3">Fimbrial protein</fullName>
    </submittedName>
</protein>
<dbReference type="PANTHER" id="PTHR33420">
    <property type="entry name" value="FIMBRIAL SUBUNIT ELFA-RELATED"/>
    <property type="match status" value="1"/>
</dbReference>
<organism evidence="3">
    <name type="scientific">Citrobacter rodentium</name>
    <dbReference type="NCBI Taxonomy" id="67825"/>
    <lineage>
        <taxon>Bacteria</taxon>
        <taxon>Pseudomonadati</taxon>
        <taxon>Pseudomonadota</taxon>
        <taxon>Gammaproteobacteria</taxon>
        <taxon>Enterobacterales</taxon>
        <taxon>Enterobacteriaceae</taxon>
        <taxon>Citrobacter</taxon>
    </lineage>
</organism>